<name>A0A1I7J4P9_9BURK</name>
<dbReference type="EMBL" id="FPBX01000022">
    <property type="protein sequence ID" value="SFU80107.1"/>
    <property type="molecule type" value="Genomic_DNA"/>
</dbReference>
<dbReference type="InterPro" id="IPR005467">
    <property type="entry name" value="His_kinase_dom"/>
</dbReference>
<dbReference type="Pfam" id="PF07696">
    <property type="entry name" value="7TMR-DISMED2"/>
    <property type="match status" value="1"/>
</dbReference>
<dbReference type="PANTHER" id="PTHR45569">
    <property type="entry name" value="SENSOR PROTEIN KDPD"/>
    <property type="match status" value="1"/>
</dbReference>
<keyword evidence="7" id="KW-1185">Reference proteome</keyword>
<evidence type="ECO:0000256" key="4">
    <source>
        <dbReference type="SAM" id="SignalP"/>
    </source>
</evidence>
<dbReference type="GO" id="GO:0000155">
    <property type="term" value="F:phosphorelay sensor kinase activity"/>
    <property type="evidence" value="ECO:0007669"/>
    <property type="project" value="InterPro"/>
</dbReference>
<feature type="transmembrane region" description="Helical" evidence="3">
    <location>
        <begin position="332"/>
        <end position="350"/>
    </location>
</feature>
<gene>
    <name evidence="6" type="ORF">SAMN04489707_102229</name>
</gene>
<dbReference type="InterPro" id="IPR003594">
    <property type="entry name" value="HATPase_dom"/>
</dbReference>
<dbReference type="InterPro" id="IPR003661">
    <property type="entry name" value="HisK_dim/P_dom"/>
</dbReference>
<dbReference type="Pfam" id="PF00512">
    <property type="entry name" value="HisKA"/>
    <property type="match status" value="1"/>
</dbReference>
<feature type="chain" id="PRO_5010173260" description="histidine kinase" evidence="4">
    <location>
        <begin position="36"/>
        <end position="630"/>
    </location>
</feature>
<evidence type="ECO:0000256" key="1">
    <source>
        <dbReference type="ARBA" id="ARBA00000085"/>
    </source>
</evidence>
<dbReference type="InterPro" id="IPR036097">
    <property type="entry name" value="HisK_dim/P_sf"/>
</dbReference>
<dbReference type="Gene3D" id="2.60.40.2380">
    <property type="match status" value="1"/>
</dbReference>
<evidence type="ECO:0000313" key="7">
    <source>
        <dbReference type="Proteomes" id="UP000183656"/>
    </source>
</evidence>
<proteinExistence type="predicted"/>
<dbReference type="PROSITE" id="PS50109">
    <property type="entry name" value="HIS_KIN"/>
    <property type="match status" value="1"/>
</dbReference>
<evidence type="ECO:0000256" key="2">
    <source>
        <dbReference type="ARBA" id="ARBA00012438"/>
    </source>
</evidence>
<keyword evidence="6" id="KW-0808">Transferase</keyword>
<feature type="transmembrane region" description="Helical" evidence="3">
    <location>
        <begin position="362"/>
        <end position="383"/>
    </location>
</feature>
<feature type="transmembrane region" description="Helical" evidence="3">
    <location>
        <begin position="214"/>
        <end position="236"/>
    </location>
</feature>
<dbReference type="EC" id="2.7.13.3" evidence="2"/>
<organism evidence="6 7">
    <name type="scientific">Paenacidovorax caeni</name>
    <dbReference type="NCBI Taxonomy" id="343013"/>
    <lineage>
        <taxon>Bacteria</taxon>
        <taxon>Pseudomonadati</taxon>
        <taxon>Pseudomonadota</taxon>
        <taxon>Betaproteobacteria</taxon>
        <taxon>Burkholderiales</taxon>
        <taxon>Comamonadaceae</taxon>
        <taxon>Paenacidovorax</taxon>
    </lineage>
</organism>
<accession>A0A1I7J4P9</accession>
<dbReference type="PANTHER" id="PTHR45569:SF1">
    <property type="entry name" value="SENSOR PROTEIN KDPD"/>
    <property type="match status" value="1"/>
</dbReference>
<keyword evidence="3" id="KW-1133">Transmembrane helix</keyword>
<dbReference type="InterPro" id="IPR052023">
    <property type="entry name" value="Histidine_kinase_KdpD"/>
</dbReference>
<evidence type="ECO:0000256" key="3">
    <source>
        <dbReference type="SAM" id="Phobius"/>
    </source>
</evidence>
<dbReference type="Proteomes" id="UP000183656">
    <property type="component" value="Unassembled WGS sequence"/>
</dbReference>
<sequence length="630" mass="70656">MHTALQRCRACLVRLGRHVLWVCASVLCMALPAQAALDLVEQRSYLEDPEGVLSIADIERAQGWQTFEGPLPLRNKGIPFWVRLQLRQPPPGIWVIRVQPSLLQDIQIFQRAIDGAWEVQHFGTRHAYHGRERGELAFSVPYRSSPGDDATVFVRVHSANTIAHFTVISTEESQEFDIRTHVLLGLYMGFSVVVMCLSLFAWRVTREPLWGLNAGFDLATFVLVGLQMGLVAKYLLPDSVGVLNQLTLYANSIHFAWACLLFRAILPLFNVPAWCTLVYTVCVGLLPVQLLLISLGQGAQAMALNNLGMLCVTLWGGVVVWFASIEDRTLRLLFKTLSICLVAYLLLWLMPAIAPLPLLSNVSLYPTLPSNAFTMFMALLIMARHTQLKLQHQTALEQQKHATDAALRYEKQRHAETSSFLSMVLHELKNPLSLLRVAIQHLQRTPDAQPEDRGARLTKMQRAVDNIDAILERCVAVDYLEQGALTVQPDHEDLTALLVQCAENTAQAQRIRLELPANVQLQVDGALLRLMVRNLLDNALRYGDPHSPVTLRLDVLETSVHIKVCNAPGRAGWPEPEKLFQKYYRASSALFCSGTGLGLYWVAQVACLMRATVRYVPDSQHIVFELCLNR</sequence>
<dbReference type="Gene3D" id="3.30.565.10">
    <property type="entry name" value="Histidine kinase-like ATPase, C-terminal domain"/>
    <property type="match status" value="1"/>
</dbReference>
<protein>
    <recommendedName>
        <fullName evidence="2">histidine kinase</fullName>
        <ecNumber evidence="2">2.7.13.3</ecNumber>
    </recommendedName>
</protein>
<comment type="catalytic activity">
    <reaction evidence="1">
        <text>ATP + protein L-histidine = ADP + protein N-phospho-L-histidine.</text>
        <dbReference type="EC" id="2.7.13.3"/>
    </reaction>
</comment>
<evidence type="ECO:0000313" key="6">
    <source>
        <dbReference type="EMBL" id="SFU80107.1"/>
    </source>
</evidence>
<evidence type="ECO:0000259" key="5">
    <source>
        <dbReference type="PROSITE" id="PS50109"/>
    </source>
</evidence>
<feature type="domain" description="Histidine kinase" evidence="5">
    <location>
        <begin position="423"/>
        <end position="630"/>
    </location>
</feature>
<keyword evidence="3" id="KW-0472">Membrane</keyword>
<feature type="transmembrane region" description="Helical" evidence="3">
    <location>
        <begin position="182"/>
        <end position="202"/>
    </location>
</feature>
<dbReference type="InterPro" id="IPR036890">
    <property type="entry name" value="HATPase_C_sf"/>
</dbReference>
<reference evidence="6 7" key="1">
    <citation type="submission" date="2016-10" db="EMBL/GenBank/DDBJ databases">
        <authorList>
            <person name="de Groot N.N."/>
        </authorList>
    </citation>
    <scope>NUCLEOTIDE SEQUENCE [LARGE SCALE GENOMIC DNA]</scope>
    <source>
        <strain evidence="6 7">R-24608</strain>
    </source>
</reference>
<keyword evidence="3" id="KW-0812">Transmembrane</keyword>
<dbReference type="CDD" id="cd00082">
    <property type="entry name" value="HisKA"/>
    <property type="match status" value="1"/>
</dbReference>
<dbReference type="SUPFAM" id="SSF55874">
    <property type="entry name" value="ATPase domain of HSP90 chaperone/DNA topoisomerase II/histidine kinase"/>
    <property type="match status" value="1"/>
</dbReference>
<dbReference type="Gene3D" id="1.10.287.130">
    <property type="match status" value="1"/>
</dbReference>
<dbReference type="Pfam" id="PF02518">
    <property type="entry name" value="HATPase_c"/>
    <property type="match status" value="1"/>
</dbReference>
<keyword evidence="4" id="KW-0732">Signal</keyword>
<dbReference type="AlphaFoldDB" id="A0A1I7J4P9"/>
<dbReference type="InterPro" id="IPR011622">
    <property type="entry name" value="7TMR_DISM_rcpt_extracell_dom2"/>
</dbReference>
<feature type="signal peptide" evidence="4">
    <location>
        <begin position="1"/>
        <end position="35"/>
    </location>
</feature>
<feature type="transmembrane region" description="Helical" evidence="3">
    <location>
        <begin position="307"/>
        <end position="325"/>
    </location>
</feature>
<dbReference type="SMART" id="SM00387">
    <property type="entry name" value="HATPase_c"/>
    <property type="match status" value="1"/>
</dbReference>
<dbReference type="SMART" id="SM00388">
    <property type="entry name" value="HisKA"/>
    <property type="match status" value="1"/>
</dbReference>
<dbReference type="STRING" id="343013.SAMN04489707_102229"/>
<dbReference type="RefSeq" id="WP_175537950.1">
    <property type="nucleotide sequence ID" value="NZ_FPBX01000022.1"/>
</dbReference>
<feature type="transmembrane region" description="Helical" evidence="3">
    <location>
        <begin position="248"/>
        <end position="266"/>
    </location>
</feature>
<dbReference type="SUPFAM" id="SSF47384">
    <property type="entry name" value="Homodimeric domain of signal transducing histidine kinase"/>
    <property type="match status" value="1"/>
</dbReference>
<keyword evidence="6" id="KW-0418">Kinase</keyword>
<dbReference type="GO" id="GO:0005886">
    <property type="term" value="C:plasma membrane"/>
    <property type="evidence" value="ECO:0007669"/>
    <property type="project" value="TreeGrafter"/>
</dbReference>
<feature type="transmembrane region" description="Helical" evidence="3">
    <location>
        <begin position="273"/>
        <end position="295"/>
    </location>
</feature>